<proteinExistence type="predicted"/>
<feature type="non-terminal residue" evidence="1">
    <location>
        <position position="47"/>
    </location>
</feature>
<organism evidence="1">
    <name type="scientific">marine sediment metagenome</name>
    <dbReference type="NCBI Taxonomy" id="412755"/>
    <lineage>
        <taxon>unclassified sequences</taxon>
        <taxon>metagenomes</taxon>
        <taxon>ecological metagenomes</taxon>
    </lineage>
</organism>
<dbReference type="EMBL" id="BARU01025416">
    <property type="protein sequence ID" value="GAH66161.1"/>
    <property type="molecule type" value="Genomic_DNA"/>
</dbReference>
<name>X1H7J2_9ZZZZ</name>
<sequence length="47" mass="5510">MSVEEDIREAIEKSLPEFIDKTKGLPEFIDRAKYLEERLKEGEKLSV</sequence>
<dbReference type="AlphaFoldDB" id="X1H7J2"/>
<reference evidence="1" key="1">
    <citation type="journal article" date="2014" name="Front. Microbiol.">
        <title>High frequency of phylogenetically diverse reductive dehalogenase-homologous genes in deep subseafloor sedimentary metagenomes.</title>
        <authorList>
            <person name="Kawai M."/>
            <person name="Futagami T."/>
            <person name="Toyoda A."/>
            <person name="Takaki Y."/>
            <person name="Nishi S."/>
            <person name="Hori S."/>
            <person name="Arai W."/>
            <person name="Tsubouchi T."/>
            <person name="Morono Y."/>
            <person name="Uchiyama I."/>
            <person name="Ito T."/>
            <person name="Fujiyama A."/>
            <person name="Inagaki F."/>
            <person name="Takami H."/>
        </authorList>
    </citation>
    <scope>NUCLEOTIDE SEQUENCE</scope>
    <source>
        <strain evidence="1">Expedition CK06-06</strain>
    </source>
</reference>
<gene>
    <name evidence="1" type="ORF">S03H2_40949</name>
</gene>
<protein>
    <submittedName>
        <fullName evidence="1">Uncharacterized protein</fullName>
    </submittedName>
</protein>
<evidence type="ECO:0000313" key="1">
    <source>
        <dbReference type="EMBL" id="GAH66161.1"/>
    </source>
</evidence>
<comment type="caution">
    <text evidence="1">The sequence shown here is derived from an EMBL/GenBank/DDBJ whole genome shotgun (WGS) entry which is preliminary data.</text>
</comment>
<accession>X1H7J2</accession>